<sequence>MTKVEVKPSVLQWAMKRADRLDKLKDQFPHIDKWISQESQPTLKQLEKLAKATSIPLGYFFLSNPPEEKLSIPHYRTVKDEGAGQPSPNLLETVQTMERRQQWMRDYLIRLGNQPLDYVGRANLSTNPKLVARNMRKTLGLENDWASKQPNWQEALRTLIKKIEDIGIVVVINGIVGNNTHRKLDVAEFRGFVLIDDYAPFIFVNGRDGKAAQMFTLAHELAHVWYGASAAFDLANLQPADIKIENMCNEAAAEFLAPEDELFHLWKRVGTSEDRFKQIARHFKISEIVAARRALDLKLIAKEEFFLFYEAYVKRLRQEEEETKTDGGGNFYAIQNMRIGRRFAEAVIRAAKEGALLYREAYRLTGLSGTTFDKFAEYVDGGRVV</sequence>
<dbReference type="PANTHER" id="PTHR43236">
    <property type="entry name" value="ANTITOXIN HIGA1"/>
    <property type="match status" value="1"/>
</dbReference>
<dbReference type="PROSITE" id="PS50943">
    <property type="entry name" value="HTH_CROC1"/>
    <property type="match status" value="1"/>
</dbReference>
<dbReference type="PATRIC" id="fig|265546.4.peg.1854"/>
<dbReference type="AlphaFoldDB" id="A0A0D0G6G6"/>
<reference evidence="2 3" key="1">
    <citation type="submission" date="2015-01" db="EMBL/GenBank/DDBJ databases">
        <title>Genome sequence of Anoxybacillus ayderensis strain AB04.</title>
        <authorList>
            <person name="Belduz A.O."/>
            <person name="Canakci S."/>
            <person name="Chan K.-G."/>
            <person name="Kahar U.M."/>
            <person name="Yaakob A.S."/>
            <person name="Chan C.S."/>
            <person name="Goh K.M."/>
        </authorList>
    </citation>
    <scope>NUCLEOTIDE SEQUENCE [LARGE SCALE GENOMIC DNA]</scope>
    <source>
        <strain evidence="2 3">AB04</strain>
    </source>
</reference>
<keyword evidence="3" id="KW-1185">Reference proteome</keyword>
<dbReference type="InterPro" id="IPR001387">
    <property type="entry name" value="Cro/C1-type_HTH"/>
</dbReference>
<dbReference type="Pfam" id="PF06114">
    <property type="entry name" value="Peptidase_M78"/>
    <property type="match status" value="1"/>
</dbReference>
<dbReference type="InterPro" id="IPR010359">
    <property type="entry name" value="IrrE_HExxH"/>
</dbReference>
<evidence type="ECO:0000259" key="1">
    <source>
        <dbReference type="PROSITE" id="PS50943"/>
    </source>
</evidence>
<feature type="domain" description="HTH cro/C1-type" evidence="1">
    <location>
        <begin position="33"/>
        <end position="60"/>
    </location>
</feature>
<evidence type="ECO:0000313" key="3">
    <source>
        <dbReference type="Proteomes" id="UP000032047"/>
    </source>
</evidence>
<dbReference type="RefSeq" id="WP_042535430.1">
    <property type="nucleotide sequence ID" value="NZ_JXTG01000009.1"/>
</dbReference>
<gene>
    <name evidence="2" type="ORF">JV16_01857</name>
</gene>
<dbReference type="Gene3D" id="1.10.10.2910">
    <property type="match status" value="1"/>
</dbReference>
<name>A0A0D0G6G6_9BACL</name>
<dbReference type="Proteomes" id="UP000032047">
    <property type="component" value="Unassembled WGS sequence"/>
</dbReference>
<proteinExistence type="predicted"/>
<comment type="caution">
    <text evidence="2">The sequence shown here is derived from an EMBL/GenBank/DDBJ whole genome shotgun (WGS) entry which is preliminary data.</text>
</comment>
<accession>A0A0D0G6G6</accession>
<evidence type="ECO:0000313" key="2">
    <source>
        <dbReference type="EMBL" id="KIP20955.1"/>
    </source>
</evidence>
<dbReference type="EMBL" id="JXTG01000009">
    <property type="protein sequence ID" value="KIP20955.1"/>
    <property type="molecule type" value="Genomic_DNA"/>
</dbReference>
<dbReference type="InterPro" id="IPR052345">
    <property type="entry name" value="Rad_response_metalloprotease"/>
</dbReference>
<protein>
    <recommendedName>
        <fullName evidence="1">HTH cro/C1-type domain-containing protein</fullName>
    </recommendedName>
</protein>
<dbReference type="PANTHER" id="PTHR43236:SF2">
    <property type="entry name" value="BLL0069 PROTEIN"/>
    <property type="match status" value="1"/>
</dbReference>
<organism evidence="2 3">
    <name type="scientific">Anoxybacillus ayderensis</name>
    <dbReference type="NCBI Taxonomy" id="265546"/>
    <lineage>
        <taxon>Bacteria</taxon>
        <taxon>Bacillati</taxon>
        <taxon>Bacillota</taxon>
        <taxon>Bacilli</taxon>
        <taxon>Bacillales</taxon>
        <taxon>Anoxybacillaceae</taxon>
        <taxon>Anoxybacillus</taxon>
    </lineage>
</organism>